<keyword evidence="2" id="KW-1185">Reference proteome</keyword>
<dbReference type="CDD" id="cd02440">
    <property type="entry name" value="AdoMet_MTases"/>
    <property type="match status" value="1"/>
</dbReference>
<dbReference type="SUPFAM" id="SSF53335">
    <property type="entry name" value="S-adenosyl-L-methionine-dependent methyltransferases"/>
    <property type="match status" value="1"/>
</dbReference>
<dbReference type="Proteomes" id="UP001203665">
    <property type="component" value="Unassembled WGS sequence"/>
</dbReference>
<dbReference type="InterPro" id="IPR029063">
    <property type="entry name" value="SAM-dependent_MTases_sf"/>
</dbReference>
<proteinExistence type="predicted"/>
<sequence>MNVNVTTARKRADKLEAPAKQVADDLQMPFRQRQDRSVEQLLAEWETDLLVVGSNRLSLYRQGQNVPFFYHPNAAQVRAKAYLKNGYDTFIETAALKTGESVLDCTLGLAADALMAKLAVGPSGRVTGVEANPIMAYIVKTGLRSWQDAHPSLLSAMRTIEVMTGHHFHLLKSLPDNSFDVVYFDPMFEVTIHASIGIQALKPFAHYEPLSQEIVQEALRVAKRRVVLKDHWQSSRFSELGFQVRKRRVAEFQYGMIDNETEVK</sequence>
<dbReference type="Gene3D" id="3.40.50.150">
    <property type="entry name" value="Vaccinia Virus protein VP39"/>
    <property type="match status" value="1"/>
</dbReference>
<reference evidence="1" key="1">
    <citation type="submission" date="2022-06" db="EMBL/GenBank/DDBJ databases">
        <title>Alkalicoccobacillus porphyridii sp. nov., isolated from a marine red alga, Porphyridium purpureum and reclassification of Shouchella plakortidis and Shouchella gibsonii as Alkalicoccobacillus plakortidis comb. nov. and Alkalicoccobacillus gibsonii comb. nov.</title>
        <authorList>
            <person name="Kim K.H."/>
            <person name="Lee J.K."/>
            <person name="Han D.M."/>
            <person name="Baek J.H."/>
            <person name="Jeon C.O."/>
        </authorList>
    </citation>
    <scope>NUCLEOTIDE SEQUENCE</scope>
    <source>
        <strain evidence="1">DSM 19153</strain>
    </source>
</reference>
<dbReference type="Pfam" id="PF04445">
    <property type="entry name" value="SAM_MT"/>
    <property type="match status" value="1"/>
</dbReference>
<accession>A0ABT0XFJ3</accession>
<dbReference type="InterPro" id="IPR007536">
    <property type="entry name" value="16SrRNA_methylTrfase_J"/>
</dbReference>
<dbReference type="GO" id="GO:0032259">
    <property type="term" value="P:methylation"/>
    <property type="evidence" value="ECO:0007669"/>
    <property type="project" value="UniProtKB-KW"/>
</dbReference>
<evidence type="ECO:0000313" key="2">
    <source>
        <dbReference type="Proteomes" id="UP001203665"/>
    </source>
</evidence>
<dbReference type="PANTHER" id="PTHR36112">
    <property type="entry name" value="RIBOSOMAL RNA SMALL SUBUNIT METHYLTRANSFERASE J"/>
    <property type="match status" value="1"/>
</dbReference>
<organism evidence="1 2">
    <name type="scientific">Alkalicoccobacillus plakortidis</name>
    <dbReference type="NCBI Taxonomy" id="444060"/>
    <lineage>
        <taxon>Bacteria</taxon>
        <taxon>Bacillati</taxon>
        <taxon>Bacillota</taxon>
        <taxon>Bacilli</taxon>
        <taxon>Bacillales</taxon>
        <taxon>Bacillaceae</taxon>
        <taxon>Alkalicoccobacillus</taxon>
    </lineage>
</organism>
<evidence type="ECO:0000313" key="1">
    <source>
        <dbReference type="EMBL" id="MCM2674662.1"/>
    </source>
</evidence>
<dbReference type="GO" id="GO:0008168">
    <property type="term" value="F:methyltransferase activity"/>
    <property type="evidence" value="ECO:0007669"/>
    <property type="project" value="UniProtKB-KW"/>
</dbReference>
<keyword evidence="1" id="KW-0808">Transferase</keyword>
<dbReference type="EMBL" id="JAMQJY010000001">
    <property type="protein sequence ID" value="MCM2674662.1"/>
    <property type="molecule type" value="Genomic_DNA"/>
</dbReference>
<name>A0ABT0XFJ3_9BACI</name>
<gene>
    <name evidence="1" type="ORF">NDM98_03505</name>
</gene>
<protein>
    <submittedName>
        <fullName evidence="1">Class I SAM-dependent methyltransferase</fullName>
    </submittedName>
</protein>
<dbReference type="PANTHER" id="PTHR36112:SF1">
    <property type="entry name" value="RIBOSOMAL RNA SMALL SUBUNIT METHYLTRANSFERASE J"/>
    <property type="match status" value="1"/>
</dbReference>
<keyword evidence="1" id="KW-0489">Methyltransferase</keyword>
<comment type="caution">
    <text evidence="1">The sequence shown here is derived from an EMBL/GenBank/DDBJ whole genome shotgun (WGS) entry which is preliminary data.</text>
</comment>
<dbReference type="RefSeq" id="WP_251604660.1">
    <property type="nucleotide sequence ID" value="NZ_JAMQJY010000001.1"/>
</dbReference>